<dbReference type="STRING" id="940295.EYM_02480"/>
<reference evidence="1 2" key="1">
    <citation type="submission" date="2013-11" db="EMBL/GenBank/DDBJ databases">
        <title>Comparative genomics of Ignicoccus.</title>
        <authorList>
            <person name="Podar M."/>
        </authorList>
    </citation>
    <scope>NUCLEOTIDE SEQUENCE [LARGE SCALE GENOMIC DNA]</scope>
    <source>
        <strain evidence="1 2">DSM 13165</strain>
    </source>
</reference>
<organism evidence="1 2">
    <name type="scientific">Ignicoccus islandicus DSM 13165</name>
    <dbReference type="NCBI Taxonomy" id="940295"/>
    <lineage>
        <taxon>Archaea</taxon>
        <taxon>Thermoproteota</taxon>
        <taxon>Thermoprotei</taxon>
        <taxon>Desulfurococcales</taxon>
        <taxon>Desulfurococcaceae</taxon>
        <taxon>Ignicoccus</taxon>
    </lineage>
</organism>
<dbReference type="RefSeq" id="WP_075049508.1">
    <property type="nucleotide sequence ID" value="NZ_CP006867.1"/>
</dbReference>
<gene>
    <name evidence="1" type="ORF">EYM_02480</name>
</gene>
<proteinExistence type="predicted"/>
<sequence>MDPRGGLSSISLSYPVWDPKGNGIVAIGSSGNTSYCWGKDCIAPDSSHGLLWVRIWYPPHSDVSLKGFERTNALIIASEKLLDALNLKGFVTFDVPYEIIDLAGSLVIVTRYGAFPITYTRSTSNIVSKINELVTNGSFLEDVSIASKGLIATLSNGSVVLISSKDMRNLLAKVNGIRSIDENAQIIAYSNYTGVVIGKGTNYYYIEGLIGRVRVIGNNVIVLTSDSIALIEYNGASYSRVYGMSCRLKGFIEGAYDLIVICKGKNDVISIIELK</sequence>
<dbReference type="EMBL" id="CP006867">
    <property type="protein sequence ID" value="ALU12328.1"/>
    <property type="molecule type" value="Genomic_DNA"/>
</dbReference>
<protein>
    <submittedName>
        <fullName evidence="1">Uncharacterized protein</fullName>
    </submittedName>
</protein>
<evidence type="ECO:0000313" key="1">
    <source>
        <dbReference type="EMBL" id="ALU12328.1"/>
    </source>
</evidence>
<dbReference type="AlphaFoldDB" id="A0A0U3F8I8"/>
<dbReference type="KEGG" id="iis:EYM_02480"/>
<accession>A0A0U3F8I8</accession>
<dbReference type="Proteomes" id="UP000060778">
    <property type="component" value="Chromosome"/>
</dbReference>
<keyword evidence="2" id="KW-1185">Reference proteome</keyword>
<evidence type="ECO:0000313" key="2">
    <source>
        <dbReference type="Proteomes" id="UP000060778"/>
    </source>
</evidence>
<dbReference type="GeneID" id="30679894"/>
<name>A0A0U3F8I8_9CREN</name>